<keyword evidence="3" id="KW-1185">Reference proteome</keyword>
<dbReference type="AlphaFoldDB" id="C5LN90"/>
<evidence type="ECO:0000256" key="1">
    <source>
        <dbReference type="SAM" id="MobiDB-lite"/>
    </source>
</evidence>
<dbReference type="EMBL" id="GG683742">
    <property type="protein sequence ID" value="EER01803.1"/>
    <property type="molecule type" value="Genomic_DNA"/>
</dbReference>
<sequence length="96" mass="9956">MAPRKIVREKCSNCGRFKATGKPCANCATRQAASSVVKPTGTTVVPVPQGTQVRGGTVGSPQPSCHSLQPQAQPPLQQPAQPESQEMGMAADSSEP</sequence>
<feature type="non-terminal residue" evidence="2">
    <location>
        <position position="96"/>
    </location>
</feature>
<proteinExistence type="predicted"/>
<gene>
    <name evidence="2" type="ORF">Pmar_PMAR004692</name>
</gene>
<dbReference type="Proteomes" id="UP000007800">
    <property type="component" value="Unassembled WGS sequence"/>
</dbReference>
<dbReference type="RefSeq" id="XP_002769085.1">
    <property type="nucleotide sequence ID" value="XM_002769039.1"/>
</dbReference>
<reference evidence="2 3" key="1">
    <citation type="submission" date="2008-07" db="EMBL/GenBank/DDBJ databases">
        <authorList>
            <person name="El-Sayed N."/>
            <person name="Caler E."/>
            <person name="Inman J."/>
            <person name="Amedeo P."/>
            <person name="Hass B."/>
            <person name="Wortman J."/>
        </authorList>
    </citation>
    <scope>NUCLEOTIDE SEQUENCE [LARGE SCALE GENOMIC DNA]</scope>
    <source>
        <strain evidence="3">ATCC 50983 / TXsc</strain>
    </source>
</reference>
<name>C5LN90_PERM5</name>
<feature type="region of interest" description="Disordered" evidence="1">
    <location>
        <begin position="43"/>
        <end position="96"/>
    </location>
</feature>
<feature type="compositionally biased region" description="Low complexity" evidence="1">
    <location>
        <begin position="43"/>
        <end position="55"/>
    </location>
</feature>
<organism evidence="3">
    <name type="scientific">Perkinsus marinus (strain ATCC 50983 / TXsc)</name>
    <dbReference type="NCBI Taxonomy" id="423536"/>
    <lineage>
        <taxon>Eukaryota</taxon>
        <taxon>Sar</taxon>
        <taxon>Alveolata</taxon>
        <taxon>Perkinsozoa</taxon>
        <taxon>Perkinsea</taxon>
        <taxon>Perkinsida</taxon>
        <taxon>Perkinsidae</taxon>
        <taxon>Perkinsus</taxon>
    </lineage>
</organism>
<evidence type="ECO:0000313" key="3">
    <source>
        <dbReference type="Proteomes" id="UP000007800"/>
    </source>
</evidence>
<protein>
    <submittedName>
        <fullName evidence="2">Uncharacterized protein</fullName>
    </submittedName>
</protein>
<accession>C5LN90</accession>
<dbReference type="GeneID" id="9040387"/>
<dbReference type="InParanoid" id="C5LN90"/>
<evidence type="ECO:0000313" key="2">
    <source>
        <dbReference type="EMBL" id="EER01803.1"/>
    </source>
</evidence>